<evidence type="ECO:0000256" key="6">
    <source>
        <dbReference type="PROSITE-ProRule" id="PRU00423"/>
    </source>
</evidence>
<dbReference type="Proteomes" id="UP000031666">
    <property type="component" value="Unassembled WGS sequence"/>
</dbReference>
<dbReference type="SUPFAM" id="SSF52794">
    <property type="entry name" value="PTS system IIB component-like"/>
    <property type="match status" value="1"/>
</dbReference>
<dbReference type="EMBL" id="BBSC01000004">
    <property type="protein sequence ID" value="GAM75398.1"/>
    <property type="molecule type" value="Genomic_DNA"/>
</dbReference>
<sequence>MKDSLTSRADGKPVEVINPIDYGMQNGEKVLSWAISLV</sequence>
<accession>A0A0B8QJY5</accession>
<evidence type="ECO:0000256" key="3">
    <source>
        <dbReference type="ARBA" id="ARBA00022597"/>
    </source>
</evidence>
<dbReference type="GO" id="GO:0009401">
    <property type="term" value="P:phosphoenolpyruvate-dependent sugar phosphotransferase system"/>
    <property type="evidence" value="ECO:0007669"/>
    <property type="project" value="UniProtKB-KW"/>
</dbReference>
<reference evidence="8 9" key="2">
    <citation type="submission" date="2015-01" db="EMBL/GenBank/DDBJ databases">
        <authorList>
            <consortium name="NBRP consortium"/>
            <person name="Sawabe T."/>
            <person name="Meirelles P."/>
            <person name="Feng G."/>
            <person name="Sayaka M."/>
            <person name="Hattori M."/>
            <person name="Ohkuma M."/>
        </authorList>
    </citation>
    <scope>NUCLEOTIDE SEQUENCE [LARGE SCALE GENOMIC DNA]</scope>
    <source>
        <strain evidence="9">JCM 19241</strain>
    </source>
</reference>
<keyword evidence="5" id="KW-0598">Phosphotransferase system</keyword>
<dbReference type="GO" id="GO:0008982">
    <property type="term" value="F:protein-N(PI)-phosphohistidine-sugar phosphotransferase activity"/>
    <property type="evidence" value="ECO:0007669"/>
    <property type="project" value="InterPro"/>
</dbReference>
<comment type="caution">
    <text evidence="6">Lacks conserved residue(s) required for the propagation of feature annotation.</text>
</comment>
<keyword evidence="2" id="KW-0597">Phosphoprotein</keyword>
<dbReference type="STRING" id="1481914.JCM19241_3310"/>
<evidence type="ECO:0000259" key="7">
    <source>
        <dbReference type="PROSITE" id="PS51100"/>
    </source>
</evidence>
<proteinExistence type="predicted"/>
<keyword evidence="3" id="KW-0762">Sugar transport</keyword>
<dbReference type="InterPro" id="IPR036095">
    <property type="entry name" value="PTS_EIIB-like_sf"/>
</dbReference>
<evidence type="ECO:0000313" key="8">
    <source>
        <dbReference type="EMBL" id="GAM75398.1"/>
    </source>
</evidence>
<evidence type="ECO:0000256" key="1">
    <source>
        <dbReference type="ARBA" id="ARBA00022448"/>
    </source>
</evidence>
<dbReference type="AlphaFoldDB" id="A0A0B8QJY5"/>
<gene>
    <name evidence="8" type="ORF">JCM19241_3310</name>
</gene>
<evidence type="ECO:0000313" key="9">
    <source>
        <dbReference type="Proteomes" id="UP000031666"/>
    </source>
</evidence>
<name>A0A0B8QJY5_9VIBR</name>
<evidence type="ECO:0000256" key="4">
    <source>
        <dbReference type="ARBA" id="ARBA00022679"/>
    </source>
</evidence>
<protein>
    <recommendedName>
        <fullName evidence="7">PTS EIIB type-3 domain-containing protein</fullName>
    </recommendedName>
</protein>
<keyword evidence="4" id="KW-0808">Transferase</keyword>
<evidence type="ECO:0000256" key="2">
    <source>
        <dbReference type="ARBA" id="ARBA00022553"/>
    </source>
</evidence>
<comment type="caution">
    <text evidence="8">The sequence shown here is derived from an EMBL/GenBank/DDBJ whole genome shotgun (WGS) entry which is preliminary data.</text>
</comment>
<dbReference type="InterPro" id="IPR013012">
    <property type="entry name" value="PTS_EIIB_3"/>
</dbReference>
<keyword evidence="1" id="KW-0813">Transport</keyword>
<evidence type="ECO:0000256" key="5">
    <source>
        <dbReference type="ARBA" id="ARBA00022683"/>
    </source>
</evidence>
<dbReference type="Gene3D" id="3.40.50.2300">
    <property type="match status" value="1"/>
</dbReference>
<dbReference type="PROSITE" id="PS51100">
    <property type="entry name" value="PTS_EIIB_TYPE_3"/>
    <property type="match status" value="1"/>
</dbReference>
<feature type="domain" description="PTS EIIB type-3" evidence="7">
    <location>
        <begin position="1"/>
        <end position="38"/>
    </location>
</feature>
<organism evidence="8 9">
    <name type="scientific">Vibrio ishigakensis</name>
    <dbReference type="NCBI Taxonomy" id="1481914"/>
    <lineage>
        <taxon>Bacteria</taxon>
        <taxon>Pseudomonadati</taxon>
        <taxon>Pseudomonadota</taxon>
        <taxon>Gammaproteobacteria</taxon>
        <taxon>Vibrionales</taxon>
        <taxon>Vibrionaceae</taxon>
        <taxon>Vibrio</taxon>
    </lineage>
</organism>
<reference evidence="8 9" key="1">
    <citation type="submission" date="2015-01" db="EMBL/GenBank/DDBJ databases">
        <title>Vibrio sp. C94 JCM 19241 whole genome shotgun sequence.</title>
        <authorList>
            <person name="Sawabe T."/>
            <person name="Meirelles P."/>
            <person name="Feng G."/>
            <person name="Sayaka M."/>
            <person name="Hattori M."/>
            <person name="Ohkuma M."/>
        </authorList>
    </citation>
    <scope>NUCLEOTIDE SEQUENCE [LARGE SCALE GENOMIC DNA]</scope>
    <source>
        <strain evidence="9">JCM 19241</strain>
    </source>
</reference>